<dbReference type="AlphaFoldDB" id="A0A067QKA1"/>
<name>A0A067QKA1_9AGAM</name>
<evidence type="ECO:0000256" key="1">
    <source>
        <dbReference type="SAM" id="MobiDB-lite"/>
    </source>
</evidence>
<feature type="region of interest" description="Disordered" evidence="1">
    <location>
        <begin position="37"/>
        <end position="60"/>
    </location>
</feature>
<evidence type="ECO:0000313" key="3">
    <source>
        <dbReference type="Proteomes" id="UP000027265"/>
    </source>
</evidence>
<proteinExistence type="predicted"/>
<evidence type="ECO:0000313" key="2">
    <source>
        <dbReference type="EMBL" id="KDQ63051.1"/>
    </source>
</evidence>
<organism evidence="2 3">
    <name type="scientific">Jaapia argillacea MUCL 33604</name>
    <dbReference type="NCBI Taxonomy" id="933084"/>
    <lineage>
        <taxon>Eukaryota</taxon>
        <taxon>Fungi</taxon>
        <taxon>Dikarya</taxon>
        <taxon>Basidiomycota</taxon>
        <taxon>Agaricomycotina</taxon>
        <taxon>Agaricomycetes</taxon>
        <taxon>Agaricomycetidae</taxon>
        <taxon>Jaapiales</taxon>
        <taxon>Jaapiaceae</taxon>
        <taxon>Jaapia</taxon>
    </lineage>
</organism>
<protein>
    <submittedName>
        <fullName evidence="2">Uncharacterized protein</fullName>
    </submittedName>
</protein>
<gene>
    <name evidence="2" type="ORF">JAAARDRAFT_53279</name>
</gene>
<accession>A0A067QKA1</accession>
<dbReference type="EMBL" id="KL197710">
    <property type="protein sequence ID" value="KDQ63051.1"/>
    <property type="molecule type" value="Genomic_DNA"/>
</dbReference>
<dbReference type="Proteomes" id="UP000027265">
    <property type="component" value="Unassembled WGS sequence"/>
</dbReference>
<dbReference type="InParanoid" id="A0A067QKA1"/>
<reference evidence="3" key="1">
    <citation type="journal article" date="2014" name="Proc. Natl. Acad. Sci. U.S.A.">
        <title>Extensive sampling of basidiomycete genomes demonstrates inadequacy of the white-rot/brown-rot paradigm for wood decay fungi.</title>
        <authorList>
            <person name="Riley R."/>
            <person name="Salamov A.A."/>
            <person name="Brown D.W."/>
            <person name="Nagy L.G."/>
            <person name="Floudas D."/>
            <person name="Held B.W."/>
            <person name="Levasseur A."/>
            <person name="Lombard V."/>
            <person name="Morin E."/>
            <person name="Otillar R."/>
            <person name="Lindquist E.A."/>
            <person name="Sun H."/>
            <person name="LaButti K.M."/>
            <person name="Schmutz J."/>
            <person name="Jabbour D."/>
            <person name="Luo H."/>
            <person name="Baker S.E."/>
            <person name="Pisabarro A.G."/>
            <person name="Walton J.D."/>
            <person name="Blanchette R.A."/>
            <person name="Henrissat B."/>
            <person name="Martin F."/>
            <person name="Cullen D."/>
            <person name="Hibbett D.S."/>
            <person name="Grigoriev I.V."/>
        </authorList>
    </citation>
    <scope>NUCLEOTIDE SEQUENCE [LARGE SCALE GENOMIC DNA]</scope>
    <source>
        <strain evidence="3">MUCL 33604</strain>
    </source>
</reference>
<sequence length="60" mass="6638">MSYRNHVPAMFKFVVAASRTFIYVYPVAFPSYATLKPSSPRGFATPRSSAAPHPESSWTA</sequence>
<keyword evidence="3" id="KW-1185">Reference proteome</keyword>
<dbReference type="HOGENOM" id="CLU_2942070_0_0_1"/>